<reference evidence="1 2" key="1">
    <citation type="journal article" date="2018" name="Science">
        <title>The opium poppy genome and morphinan production.</title>
        <authorList>
            <person name="Guo L."/>
            <person name="Winzer T."/>
            <person name="Yang X."/>
            <person name="Li Y."/>
            <person name="Ning Z."/>
            <person name="He Z."/>
            <person name="Teodor R."/>
            <person name="Lu Y."/>
            <person name="Bowser T.A."/>
            <person name="Graham I.A."/>
            <person name="Ye K."/>
        </authorList>
    </citation>
    <scope>NUCLEOTIDE SEQUENCE [LARGE SCALE GENOMIC DNA]</scope>
    <source>
        <strain evidence="2">cv. HN1</strain>
        <tissue evidence="1">Leaves</tissue>
    </source>
</reference>
<gene>
    <name evidence="1" type="ORF">C5167_017876</name>
</gene>
<keyword evidence="2" id="KW-1185">Reference proteome</keyword>
<name>A0A4Y7IKN5_PAPSO</name>
<protein>
    <submittedName>
        <fullName evidence="1">Uncharacterized protein</fullName>
    </submittedName>
</protein>
<dbReference type="AlphaFoldDB" id="A0A4Y7IKN5"/>
<dbReference type="Gramene" id="RZC49453">
    <property type="protein sequence ID" value="RZC49453"/>
    <property type="gene ID" value="C5167_017876"/>
</dbReference>
<dbReference type="Proteomes" id="UP000316621">
    <property type="component" value="Chromosome 2"/>
</dbReference>
<evidence type="ECO:0000313" key="1">
    <source>
        <dbReference type="EMBL" id="RZC49453.1"/>
    </source>
</evidence>
<dbReference type="EMBL" id="CM010716">
    <property type="protein sequence ID" value="RZC49453.1"/>
    <property type="molecule type" value="Genomic_DNA"/>
</dbReference>
<sequence>MRIKMGRKHQHVLGIPLAIYSEKSKVNNIINNPGNLRLVISFLQLLYDVAHQLILGIPTGSEEGILEIKFLRLGGL</sequence>
<proteinExistence type="predicted"/>
<evidence type="ECO:0000313" key="2">
    <source>
        <dbReference type="Proteomes" id="UP000316621"/>
    </source>
</evidence>
<accession>A0A4Y7IKN5</accession>
<organism evidence="1 2">
    <name type="scientific">Papaver somniferum</name>
    <name type="common">Opium poppy</name>
    <dbReference type="NCBI Taxonomy" id="3469"/>
    <lineage>
        <taxon>Eukaryota</taxon>
        <taxon>Viridiplantae</taxon>
        <taxon>Streptophyta</taxon>
        <taxon>Embryophyta</taxon>
        <taxon>Tracheophyta</taxon>
        <taxon>Spermatophyta</taxon>
        <taxon>Magnoliopsida</taxon>
        <taxon>Ranunculales</taxon>
        <taxon>Papaveraceae</taxon>
        <taxon>Papaveroideae</taxon>
        <taxon>Papaver</taxon>
    </lineage>
</organism>